<evidence type="ECO:0000313" key="3">
    <source>
        <dbReference type="Proteomes" id="UP000044071"/>
    </source>
</evidence>
<dbReference type="EMBL" id="CCSB01000001">
    <property type="protein sequence ID" value="CDZ75977.1"/>
    <property type="molecule type" value="Genomic_DNA"/>
</dbReference>
<dbReference type="STRING" id="1034943.BN59_00241"/>
<feature type="transmembrane region" description="Helical" evidence="1">
    <location>
        <begin position="12"/>
        <end position="31"/>
    </location>
</feature>
<dbReference type="Proteomes" id="UP000044071">
    <property type="component" value="Unassembled WGS sequence"/>
</dbReference>
<name>A0A078KSP1_9GAMM</name>
<evidence type="ECO:0008006" key="4">
    <source>
        <dbReference type="Google" id="ProtNLM"/>
    </source>
</evidence>
<reference evidence="2 3" key="1">
    <citation type="submission" date="2014-06" db="EMBL/GenBank/DDBJ databases">
        <authorList>
            <person name="Urmite Genomes Urmite Genomes"/>
        </authorList>
    </citation>
    <scope>NUCLEOTIDE SEQUENCE [LARGE SCALE GENOMIC DNA]</scope>
</reference>
<keyword evidence="1" id="KW-1133">Transmembrane helix</keyword>
<dbReference type="eggNOG" id="ENOG5032D0Y">
    <property type="taxonomic scope" value="Bacteria"/>
</dbReference>
<protein>
    <recommendedName>
        <fullName evidence="4">AlgX/AlgJ SGNH hydrolase-like domain-containing protein</fullName>
    </recommendedName>
</protein>
<organism evidence="2 3">
    <name type="scientific">Legionella massiliensis</name>
    <dbReference type="NCBI Taxonomy" id="1034943"/>
    <lineage>
        <taxon>Bacteria</taxon>
        <taxon>Pseudomonadati</taxon>
        <taxon>Pseudomonadota</taxon>
        <taxon>Gammaproteobacteria</taxon>
        <taxon>Legionellales</taxon>
        <taxon>Legionellaceae</taxon>
        <taxon>Legionella</taxon>
    </lineage>
</organism>
<evidence type="ECO:0000313" key="2">
    <source>
        <dbReference type="EMBL" id="CDZ75977.1"/>
    </source>
</evidence>
<keyword evidence="3" id="KW-1185">Reference proteome</keyword>
<evidence type="ECO:0000256" key="1">
    <source>
        <dbReference type="SAM" id="Phobius"/>
    </source>
</evidence>
<proteinExistence type="predicted"/>
<dbReference type="AlphaFoldDB" id="A0A078KSP1"/>
<keyword evidence="1" id="KW-0472">Membrane</keyword>
<gene>
    <name evidence="2" type="ORF">BN59_00241</name>
</gene>
<keyword evidence="1" id="KW-0812">Transmembrane</keyword>
<accession>A0A078KSP1</accession>
<sequence>MNNKQNFLTRSFAIIFVILLSLPGLGYFFHFTPGKELFGYTEIHTAKPEKLLTGWFDKQLQPHLEEVVNQDLGFRAWIIRRYNDVFFRLFAQHPRQDIFSTKEHGLYFGLSVAHLNNEYINREELSKTYNELALKLAEIQSLLTAKGKHFEVIIAGSKPYVYLDGVGKRFLLDDNLHEKALRLGSVLKEHGVNVIDSAPILREVNKNKGIETHARSGVHWNYYAGCVIAKQLFTEMRTTFANAPTLHCGTPTYKAVELIDKDGYLLMNVKGRVNLIGKTAYPTPVASISNDYLPKMLIVGDSFMHQIITSLDQAKAYSNITVSSYYRTNINHKPGELLLYQDPDPIDQVEKGVLNAVLESDIVILEMVDYNIPRMGYGFAEALLKRLKEET</sequence>
<dbReference type="OrthoDB" id="5657156at2"/>
<dbReference type="RefSeq" id="WP_043872599.1">
    <property type="nucleotide sequence ID" value="NZ_CCVW01000001.1"/>
</dbReference>